<keyword evidence="6" id="KW-1185">Reference proteome</keyword>
<proteinExistence type="inferred from homology"/>
<organism evidence="5 6">
    <name type="scientific">Psittacicella melopsittaci</name>
    <dbReference type="NCBI Taxonomy" id="2028576"/>
    <lineage>
        <taxon>Bacteria</taxon>
        <taxon>Pseudomonadati</taxon>
        <taxon>Pseudomonadota</taxon>
        <taxon>Gammaproteobacteria</taxon>
        <taxon>Pasteurellales</taxon>
        <taxon>Psittacicellaceae</taxon>
        <taxon>Psittacicella</taxon>
    </lineage>
</organism>
<evidence type="ECO:0000256" key="2">
    <source>
        <dbReference type="ARBA" id="ARBA00022747"/>
    </source>
</evidence>
<feature type="domain" description="Type I restriction modification DNA specificity" evidence="4">
    <location>
        <begin position="56"/>
        <end position="221"/>
    </location>
</feature>
<reference evidence="5 6" key="1">
    <citation type="submission" date="2017-08" db="EMBL/GenBank/DDBJ databases">
        <title>Reclassification of Bisgaard taxon 37 and 44.</title>
        <authorList>
            <person name="Christensen H."/>
        </authorList>
    </citation>
    <scope>NUCLEOTIDE SEQUENCE [LARGE SCALE GENOMIC DNA]</scope>
    <source>
        <strain evidence="5 6">B96_4</strain>
    </source>
</reference>
<protein>
    <recommendedName>
        <fullName evidence="4">Type I restriction modification DNA specificity domain-containing protein</fullName>
    </recommendedName>
</protein>
<dbReference type="SUPFAM" id="SSF116734">
    <property type="entry name" value="DNA methylase specificity domain"/>
    <property type="match status" value="1"/>
</dbReference>
<dbReference type="AlphaFoldDB" id="A0A3A1Y1N0"/>
<comment type="similarity">
    <text evidence="1">Belongs to the type-I restriction system S methylase family.</text>
</comment>
<dbReference type="InterPro" id="IPR052021">
    <property type="entry name" value="Type-I_RS_S_subunit"/>
</dbReference>
<gene>
    <name evidence="5" type="ORF">CJP74_07560</name>
</gene>
<dbReference type="InterPro" id="IPR000055">
    <property type="entry name" value="Restrct_endonuc_typeI_TRD"/>
</dbReference>
<dbReference type="Gene3D" id="3.90.220.20">
    <property type="entry name" value="DNA methylase specificity domains"/>
    <property type="match status" value="1"/>
</dbReference>
<evidence type="ECO:0000259" key="4">
    <source>
        <dbReference type="Pfam" id="PF01420"/>
    </source>
</evidence>
<dbReference type="Proteomes" id="UP000266258">
    <property type="component" value="Unassembled WGS sequence"/>
</dbReference>
<dbReference type="Gene3D" id="1.10.287.1120">
    <property type="entry name" value="Bipartite methylase S protein"/>
    <property type="match status" value="1"/>
</dbReference>
<dbReference type="GO" id="GO:0009307">
    <property type="term" value="P:DNA restriction-modification system"/>
    <property type="evidence" value="ECO:0007669"/>
    <property type="project" value="UniProtKB-KW"/>
</dbReference>
<keyword evidence="3" id="KW-0238">DNA-binding</keyword>
<dbReference type="GO" id="GO:0003677">
    <property type="term" value="F:DNA binding"/>
    <property type="evidence" value="ECO:0007669"/>
    <property type="project" value="UniProtKB-KW"/>
</dbReference>
<keyword evidence="2" id="KW-0680">Restriction system</keyword>
<dbReference type="InterPro" id="IPR044946">
    <property type="entry name" value="Restrct_endonuc_typeI_TRD_sf"/>
</dbReference>
<evidence type="ECO:0000313" key="5">
    <source>
        <dbReference type="EMBL" id="RIY31361.1"/>
    </source>
</evidence>
<evidence type="ECO:0000313" key="6">
    <source>
        <dbReference type="Proteomes" id="UP000266258"/>
    </source>
</evidence>
<dbReference type="EMBL" id="NRJH01000072">
    <property type="protein sequence ID" value="RIY31361.1"/>
    <property type="molecule type" value="Genomic_DNA"/>
</dbReference>
<dbReference type="Pfam" id="PF01420">
    <property type="entry name" value="Methylase_S"/>
    <property type="match status" value="1"/>
</dbReference>
<sequence length="245" mass="28415">MSEQQKISKLFIELDEKILSFEQQLNKLDSLRISLQGNLYTTNSPQPKLRFPDFKEDYHTLTVSEIGEVKTGNTPSTKVKEYWGSNTDETKYIWVTPTDINSSTIERTERTLTSLGWEKARKVPANSLLITCIASIGKNTINLTPAAFNQQINSLTPKQGFDSYYLLHHFNRNKVRLANAGNSSITEIVNKTQFEKFTLRLPKEYEEQRKIGKLFKEVDQLILRYKNMIEYHQILKRALLQSMFV</sequence>
<accession>A0A3A1Y1N0</accession>
<comment type="caution">
    <text evidence="5">The sequence shown here is derived from an EMBL/GenBank/DDBJ whole genome shotgun (WGS) entry which is preliminary data.</text>
</comment>
<evidence type="ECO:0000256" key="3">
    <source>
        <dbReference type="ARBA" id="ARBA00023125"/>
    </source>
</evidence>
<evidence type="ECO:0000256" key="1">
    <source>
        <dbReference type="ARBA" id="ARBA00010923"/>
    </source>
</evidence>
<name>A0A3A1Y1N0_9GAMM</name>
<dbReference type="PANTHER" id="PTHR30408:SF12">
    <property type="entry name" value="TYPE I RESTRICTION ENZYME MJAVIII SPECIFICITY SUBUNIT"/>
    <property type="match status" value="1"/>
</dbReference>
<dbReference type="PANTHER" id="PTHR30408">
    <property type="entry name" value="TYPE-1 RESTRICTION ENZYME ECOKI SPECIFICITY PROTEIN"/>
    <property type="match status" value="1"/>
</dbReference>